<reference evidence="1" key="1">
    <citation type="journal article" date="2019" name="BMC Genomics">
        <title>A new reference genome for Sorghum bicolor reveals high levels of sequence similarity between sweet and grain genotypes: implications for the genetics of sugar metabolism.</title>
        <authorList>
            <person name="Cooper E.A."/>
            <person name="Brenton Z.W."/>
            <person name="Flinn B.S."/>
            <person name="Jenkins J."/>
            <person name="Shu S."/>
            <person name="Flowers D."/>
            <person name="Luo F."/>
            <person name="Wang Y."/>
            <person name="Xia P."/>
            <person name="Barry K."/>
            <person name="Daum C."/>
            <person name="Lipzen A."/>
            <person name="Yoshinaga Y."/>
            <person name="Schmutz J."/>
            <person name="Saski C."/>
            <person name="Vermerris W."/>
            <person name="Kresovich S."/>
        </authorList>
    </citation>
    <scope>NUCLEOTIDE SEQUENCE</scope>
</reference>
<comment type="caution">
    <text evidence="1">The sequence shown here is derived from an EMBL/GenBank/DDBJ whole genome shotgun (WGS) entry which is preliminary data.</text>
</comment>
<gene>
    <name evidence="1" type="ORF">BDA96_10G301800</name>
</gene>
<name>A0A921U2J1_SORBI</name>
<evidence type="ECO:0000313" key="1">
    <source>
        <dbReference type="EMBL" id="KAG0515709.1"/>
    </source>
</evidence>
<reference evidence="1" key="2">
    <citation type="submission" date="2020-10" db="EMBL/GenBank/DDBJ databases">
        <authorList>
            <person name="Cooper E.A."/>
            <person name="Brenton Z.W."/>
            <person name="Flinn B.S."/>
            <person name="Jenkins J."/>
            <person name="Shu S."/>
            <person name="Flowers D."/>
            <person name="Luo F."/>
            <person name="Wang Y."/>
            <person name="Xia P."/>
            <person name="Barry K."/>
            <person name="Daum C."/>
            <person name="Lipzen A."/>
            <person name="Yoshinaga Y."/>
            <person name="Schmutz J."/>
            <person name="Saski C."/>
            <person name="Vermerris W."/>
            <person name="Kresovich S."/>
        </authorList>
    </citation>
    <scope>NUCLEOTIDE SEQUENCE</scope>
</reference>
<proteinExistence type="predicted"/>
<evidence type="ECO:0000313" key="2">
    <source>
        <dbReference type="Proteomes" id="UP000807115"/>
    </source>
</evidence>
<organism evidence="1 2">
    <name type="scientific">Sorghum bicolor</name>
    <name type="common">Sorghum</name>
    <name type="synonym">Sorghum vulgare</name>
    <dbReference type="NCBI Taxonomy" id="4558"/>
    <lineage>
        <taxon>Eukaryota</taxon>
        <taxon>Viridiplantae</taxon>
        <taxon>Streptophyta</taxon>
        <taxon>Embryophyta</taxon>
        <taxon>Tracheophyta</taxon>
        <taxon>Spermatophyta</taxon>
        <taxon>Magnoliopsida</taxon>
        <taxon>Liliopsida</taxon>
        <taxon>Poales</taxon>
        <taxon>Poaceae</taxon>
        <taxon>PACMAD clade</taxon>
        <taxon>Panicoideae</taxon>
        <taxon>Andropogonodae</taxon>
        <taxon>Andropogoneae</taxon>
        <taxon>Sorghinae</taxon>
        <taxon>Sorghum</taxon>
    </lineage>
</organism>
<protein>
    <submittedName>
        <fullName evidence="1">Uncharacterized protein</fullName>
    </submittedName>
</protein>
<dbReference type="Proteomes" id="UP000807115">
    <property type="component" value="Chromosome 10"/>
</dbReference>
<dbReference type="AlphaFoldDB" id="A0A921U2J1"/>
<dbReference type="EMBL" id="CM027689">
    <property type="protein sequence ID" value="KAG0515709.1"/>
    <property type="molecule type" value="Genomic_DNA"/>
</dbReference>
<sequence>MYPCHHIRFHCICVLHPCPKQITVDDTLHRLFFMSLTRIRQLQATSSVLLVYIDDNRTNEDAFKVARRKGRCRFSCCS</sequence>
<accession>A0A921U2J1</accession>